<dbReference type="AlphaFoldDB" id="A0A251SZL1"/>
<dbReference type="FunCoup" id="A0A251SZL1">
    <property type="interactions" value="424"/>
</dbReference>
<dbReference type="OMA" id="HEIHRIV"/>
<dbReference type="GO" id="GO:0009908">
    <property type="term" value="P:flower development"/>
    <property type="evidence" value="ECO:0007669"/>
    <property type="project" value="UniProtKB-KW"/>
</dbReference>
<keyword evidence="3" id="KW-0221">Differentiation</keyword>
<dbReference type="Proteomes" id="UP000215914">
    <property type="component" value="Chromosome 12"/>
</dbReference>
<proteinExistence type="inferred from homology"/>
<keyword evidence="4 6" id="KW-0175">Coiled coil</keyword>
<keyword evidence="5" id="KW-0287">Flowering</keyword>
<dbReference type="InParanoid" id="A0A251SZL1"/>
<name>A0A251SZL1_HELAN</name>
<dbReference type="EMBL" id="CM007901">
    <property type="protein sequence ID" value="OTG04290.1"/>
    <property type="molecule type" value="Genomic_DNA"/>
</dbReference>
<feature type="coiled-coil region" evidence="6">
    <location>
        <begin position="122"/>
        <end position="163"/>
    </location>
</feature>
<dbReference type="GO" id="GO:0030154">
    <property type="term" value="P:cell differentiation"/>
    <property type="evidence" value="ECO:0007669"/>
    <property type="project" value="UniProtKB-KW"/>
</dbReference>
<evidence type="ECO:0000313" key="7">
    <source>
        <dbReference type="EMBL" id="OTG04290.1"/>
    </source>
</evidence>
<gene>
    <name evidence="7" type="ORF">HannXRQ_Chr12g0360621</name>
</gene>
<dbReference type="InterPro" id="IPR040353">
    <property type="entry name" value="FLX/FLX-like"/>
</dbReference>
<evidence type="ECO:0000256" key="5">
    <source>
        <dbReference type="ARBA" id="ARBA00023089"/>
    </source>
</evidence>
<evidence type="ECO:0000256" key="2">
    <source>
        <dbReference type="ARBA" id="ARBA00022473"/>
    </source>
</evidence>
<feature type="coiled-coil region" evidence="6">
    <location>
        <begin position="251"/>
        <end position="278"/>
    </location>
</feature>
<accession>A0A251SZL1</accession>
<dbReference type="PANTHER" id="PTHR33405">
    <property type="entry name" value="PROTEIN FLX-LIKE 2"/>
    <property type="match status" value="1"/>
</dbReference>
<dbReference type="PANTHER" id="PTHR33405:SF20">
    <property type="entry name" value="PROTEIN FLX-LIKE 3"/>
    <property type="match status" value="1"/>
</dbReference>
<evidence type="ECO:0000256" key="4">
    <source>
        <dbReference type="ARBA" id="ARBA00023054"/>
    </source>
</evidence>
<sequence length="381" mass="44073">MPNNHKTTSHGASTKTHIASNKLFLTDLINQTQVWRFQLNKAKYINNIAEFHLLSSQIKLWSYQMSGRNRYPRDAYDNRHGYISGGPPSRAPMPRPMPPHPAMLEEELEIQHHEILRLLGENRRLVEDRIALQRDLGAAKEELRRMNNAIADIQEQNEIHSRKLIDNALKLEADLRATEPLKNEAAQLHTEVERLNSIRRDLSGQVQILKKDLAKLQTDTKQLPALKAEHERILQELLHTRAAIDYEKKGNIELMEQRQAMEKNLVSMAREVEKLRVELTNTDAGPHSAGGSYGMKYGSSDDRFPPPYGDGYNVHLTNEHCSRREMHFFMVWQGKYDLYLKYENRLTAIFMVVSVFTRSYPEKESGRHCLHCSQQSPIVLH</sequence>
<keyword evidence="8" id="KW-1185">Reference proteome</keyword>
<comment type="similarity">
    <text evidence="1">Belongs to the FLX family.</text>
</comment>
<keyword evidence="2" id="KW-0217">Developmental protein</keyword>
<dbReference type="STRING" id="4232.A0A251SZL1"/>
<organism evidence="7 8">
    <name type="scientific">Helianthus annuus</name>
    <name type="common">Common sunflower</name>
    <dbReference type="NCBI Taxonomy" id="4232"/>
    <lineage>
        <taxon>Eukaryota</taxon>
        <taxon>Viridiplantae</taxon>
        <taxon>Streptophyta</taxon>
        <taxon>Embryophyta</taxon>
        <taxon>Tracheophyta</taxon>
        <taxon>Spermatophyta</taxon>
        <taxon>Magnoliopsida</taxon>
        <taxon>eudicotyledons</taxon>
        <taxon>Gunneridae</taxon>
        <taxon>Pentapetalae</taxon>
        <taxon>asterids</taxon>
        <taxon>campanulids</taxon>
        <taxon>Asterales</taxon>
        <taxon>Asteraceae</taxon>
        <taxon>Asteroideae</taxon>
        <taxon>Heliantheae alliance</taxon>
        <taxon>Heliantheae</taxon>
        <taxon>Helianthus</taxon>
    </lineage>
</organism>
<reference evidence="8" key="1">
    <citation type="journal article" date="2017" name="Nature">
        <title>The sunflower genome provides insights into oil metabolism, flowering and Asterid evolution.</title>
        <authorList>
            <person name="Badouin H."/>
            <person name="Gouzy J."/>
            <person name="Grassa C.J."/>
            <person name="Murat F."/>
            <person name="Staton S.E."/>
            <person name="Cottret L."/>
            <person name="Lelandais-Briere C."/>
            <person name="Owens G.L."/>
            <person name="Carrere S."/>
            <person name="Mayjonade B."/>
            <person name="Legrand L."/>
            <person name="Gill N."/>
            <person name="Kane N.C."/>
            <person name="Bowers J.E."/>
            <person name="Hubner S."/>
            <person name="Bellec A."/>
            <person name="Berard A."/>
            <person name="Berges H."/>
            <person name="Blanchet N."/>
            <person name="Boniface M.C."/>
            <person name="Brunel D."/>
            <person name="Catrice O."/>
            <person name="Chaidir N."/>
            <person name="Claudel C."/>
            <person name="Donnadieu C."/>
            <person name="Faraut T."/>
            <person name="Fievet G."/>
            <person name="Helmstetter N."/>
            <person name="King M."/>
            <person name="Knapp S.J."/>
            <person name="Lai Z."/>
            <person name="Le Paslier M.C."/>
            <person name="Lippi Y."/>
            <person name="Lorenzon L."/>
            <person name="Mandel J.R."/>
            <person name="Marage G."/>
            <person name="Marchand G."/>
            <person name="Marquand E."/>
            <person name="Bret-Mestries E."/>
            <person name="Morien E."/>
            <person name="Nambeesan S."/>
            <person name="Nguyen T."/>
            <person name="Pegot-Espagnet P."/>
            <person name="Pouilly N."/>
            <person name="Raftis F."/>
            <person name="Sallet E."/>
            <person name="Schiex T."/>
            <person name="Thomas J."/>
            <person name="Vandecasteele C."/>
            <person name="Vares D."/>
            <person name="Vear F."/>
            <person name="Vautrin S."/>
            <person name="Crespi M."/>
            <person name="Mangin B."/>
            <person name="Burke J.M."/>
            <person name="Salse J."/>
            <person name="Munos S."/>
            <person name="Vincourt P."/>
            <person name="Rieseberg L.H."/>
            <person name="Langlade N.B."/>
        </authorList>
    </citation>
    <scope>NUCLEOTIDE SEQUENCE [LARGE SCALE GENOMIC DNA]</scope>
    <source>
        <strain evidence="8">cv. SF193</strain>
    </source>
</reference>
<evidence type="ECO:0000256" key="6">
    <source>
        <dbReference type="SAM" id="Coils"/>
    </source>
</evidence>
<evidence type="ECO:0008006" key="9">
    <source>
        <dbReference type="Google" id="ProtNLM"/>
    </source>
</evidence>
<evidence type="ECO:0000256" key="1">
    <source>
        <dbReference type="ARBA" id="ARBA00005405"/>
    </source>
</evidence>
<evidence type="ECO:0000313" key="8">
    <source>
        <dbReference type="Proteomes" id="UP000215914"/>
    </source>
</evidence>
<protein>
    <recommendedName>
        <fullName evidence="9">Protein FLX-like 3</fullName>
    </recommendedName>
</protein>
<evidence type="ECO:0000256" key="3">
    <source>
        <dbReference type="ARBA" id="ARBA00022782"/>
    </source>
</evidence>